<organism evidence="2 3">
    <name type="scientific">Candidatus Tokpelaia hoelldobleri</name>
    <dbReference type="NCBI Taxonomy" id="1902579"/>
    <lineage>
        <taxon>Bacteria</taxon>
        <taxon>Pseudomonadati</taxon>
        <taxon>Pseudomonadota</taxon>
        <taxon>Alphaproteobacteria</taxon>
        <taxon>Hyphomicrobiales</taxon>
        <taxon>Candidatus Tokpelaia</taxon>
    </lineage>
</organism>
<feature type="region of interest" description="Disordered" evidence="1">
    <location>
        <begin position="165"/>
        <end position="194"/>
    </location>
</feature>
<protein>
    <recommendedName>
        <fullName evidence="4">DUF177 domain-containing protein</fullName>
    </recommendedName>
</protein>
<dbReference type="AlphaFoldDB" id="A0A1U9JUC3"/>
<dbReference type="Pfam" id="PF02620">
    <property type="entry name" value="YceD"/>
    <property type="match status" value="1"/>
</dbReference>
<evidence type="ECO:0000256" key="1">
    <source>
        <dbReference type="SAM" id="MobiDB-lite"/>
    </source>
</evidence>
<evidence type="ECO:0000313" key="2">
    <source>
        <dbReference type="EMBL" id="AQS41477.1"/>
    </source>
</evidence>
<dbReference type="Proteomes" id="UP000188912">
    <property type="component" value="Chromosome"/>
</dbReference>
<dbReference type="STRING" id="1902579.BHV28_07770"/>
<keyword evidence="3" id="KW-1185">Reference proteome</keyword>
<sequence>MKKPASPMNEPLMEFALSFPVDVRSLPPKGTHITLQANRQECDKLARNHGLLAVARFSAEFDLRPWKKRGVRLKGEVAAQITQQCVVTLEPVENSLVCPVDAIYLPDDSRLAGRDSEHNHELLLDAEGADAPEVFSGNRLDAGAVAEEFFELSLDPYPRKAGAHFGALEGEEREDASDDGRKSPFAVLDRLKRS</sequence>
<proteinExistence type="predicted"/>
<reference evidence="2 3" key="2">
    <citation type="journal article" date="2016" name="Sci. Rep.">
        <title>The genome of Rhizobiales bacteria in predatory ants reveals urease gene functions but no genes for nitrogen fixation.</title>
        <authorList>
            <person name="Neuvonen M.M."/>
            <person name="Tamarit D."/>
            <person name="Naslund K."/>
            <person name="Liebig J."/>
            <person name="Feldhaar H."/>
            <person name="Moran N.A."/>
            <person name="Guy L."/>
            <person name="Andersson S.G."/>
        </authorList>
    </citation>
    <scope>NUCLEOTIDE SEQUENCE [LARGE SCALE GENOMIC DNA]</scope>
    <source>
        <strain evidence="2 3">Hsal</strain>
    </source>
</reference>
<evidence type="ECO:0000313" key="3">
    <source>
        <dbReference type="Proteomes" id="UP000188912"/>
    </source>
</evidence>
<name>A0A1U9JUC3_9HYPH</name>
<dbReference type="EMBL" id="CP017315">
    <property type="protein sequence ID" value="AQS41477.1"/>
    <property type="molecule type" value="Genomic_DNA"/>
</dbReference>
<reference evidence="2 3" key="1">
    <citation type="journal article" date="2010" name="Science">
        <title>Genomic comparison of the ants Camponotus floridanus and Harpegnathos saltator.</title>
        <authorList>
            <person name="Bonasio R."/>
            <person name="Zhang G."/>
            <person name="Ye C."/>
            <person name="Mutti N.S."/>
            <person name="Fang X."/>
            <person name="Qin N."/>
            <person name="Donahue G."/>
            <person name="Yang P."/>
            <person name="Li Q."/>
            <person name="Li C."/>
            <person name="Zhang P."/>
            <person name="Huang Z."/>
            <person name="Berger S.L."/>
            <person name="Reinberg D."/>
            <person name="Wang J."/>
            <person name="Liebig J."/>
        </authorList>
    </citation>
    <scope>NUCLEOTIDE SEQUENCE [LARGE SCALE GENOMIC DNA]</scope>
    <source>
        <strain evidence="2 3">Hsal</strain>
    </source>
</reference>
<gene>
    <name evidence="2" type="ORF">BHV28_07770</name>
</gene>
<accession>A0A1U9JUC3</accession>
<dbReference type="KEGG" id="thd:BHV28_07770"/>
<dbReference type="InterPro" id="IPR003772">
    <property type="entry name" value="YceD"/>
</dbReference>
<evidence type="ECO:0008006" key="4">
    <source>
        <dbReference type="Google" id="ProtNLM"/>
    </source>
</evidence>